<organism evidence="2 3">
    <name type="scientific">Candidatus Uhrbacteria bacterium CG22_combo_CG10-13_8_21_14_all_47_17</name>
    <dbReference type="NCBI Taxonomy" id="1975041"/>
    <lineage>
        <taxon>Bacteria</taxon>
        <taxon>Candidatus Uhriibacteriota</taxon>
    </lineage>
</organism>
<comment type="caution">
    <text evidence="2">The sequence shown here is derived from an EMBL/GenBank/DDBJ whole genome shotgun (WGS) entry which is preliminary data.</text>
</comment>
<name>A0A2H0BS57_9BACT</name>
<evidence type="ECO:0000256" key="1">
    <source>
        <dbReference type="SAM" id="Phobius"/>
    </source>
</evidence>
<keyword evidence="1" id="KW-0472">Membrane</keyword>
<keyword evidence="1" id="KW-0812">Transmembrane</keyword>
<dbReference type="InterPro" id="IPR043993">
    <property type="entry name" value="T4SS_pilin"/>
</dbReference>
<proteinExistence type="predicted"/>
<dbReference type="EMBL" id="PCSZ01000062">
    <property type="protein sequence ID" value="PIP60454.1"/>
    <property type="molecule type" value="Genomic_DNA"/>
</dbReference>
<evidence type="ECO:0000313" key="3">
    <source>
        <dbReference type="Proteomes" id="UP000231581"/>
    </source>
</evidence>
<feature type="transmembrane region" description="Helical" evidence="1">
    <location>
        <begin position="147"/>
        <end position="168"/>
    </location>
</feature>
<feature type="transmembrane region" description="Helical" evidence="1">
    <location>
        <begin position="189"/>
        <end position="208"/>
    </location>
</feature>
<evidence type="ECO:0000313" key="2">
    <source>
        <dbReference type="EMBL" id="PIP60454.1"/>
    </source>
</evidence>
<accession>A0A2H0BS57</accession>
<gene>
    <name evidence="2" type="ORF">COX00_03145</name>
</gene>
<protein>
    <submittedName>
        <fullName evidence="2">Uncharacterized protein</fullName>
    </submittedName>
</protein>
<keyword evidence="1" id="KW-1133">Transmembrane helix</keyword>
<dbReference type="AlphaFoldDB" id="A0A2H0BS57"/>
<sequence length="267" mass="26955">MTYSRQHLLNTFGALFVAVALFTGFHVAQARTAGGGDGCAATTNLSAEQEVQLNGIGGASSRADFSCQNVGSLSPSQRSSNCIDNACSGGTDIKCCKPGTGSPRLTPTSGGGTTSGGIGRLVLPSCVDSGDCQLEDIIQTGVNFANFLFGLSGAIFLAIFVYAGVLYLTAGGNAGRASEAKKKLVDATIGMVLVISAGVLVAFIYNAFLSSSSGEGGTADRCVAAHPTWSCQTLPVANLSTEISNRGCQTGLCSGASNIVCCPPSTP</sequence>
<reference evidence="2 3" key="1">
    <citation type="submission" date="2017-09" db="EMBL/GenBank/DDBJ databases">
        <title>Depth-based differentiation of microbial function through sediment-hosted aquifers and enrichment of novel symbionts in the deep terrestrial subsurface.</title>
        <authorList>
            <person name="Probst A.J."/>
            <person name="Ladd B."/>
            <person name="Jarett J.K."/>
            <person name="Geller-Mcgrath D.E."/>
            <person name="Sieber C.M."/>
            <person name="Emerson J.B."/>
            <person name="Anantharaman K."/>
            <person name="Thomas B.C."/>
            <person name="Malmstrom R."/>
            <person name="Stieglmeier M."/>
            <person name="Klingl A."/>
            <person name="Woyke T."/>
            <person name="Ryan C.M."/>
            <person name="Banfield J.F."/>
        </authorList>
    </citation>
    <scope>NUCLEOTIDE SEQUENCE [LARGE SCALE GENOMIC DNA]</scope>
    <source>
        <strain evidence="2">CG22_combo_CG10-13_8_21_14_all_47_17</strain>
    </source>
</reference>
<dbReference type="Proteomes" id="UP000231581">
    <property type="component" value="Unassembled WGS sequence"/>
</dbReference>
<dbReference type="Pfam" id="PF18895">
    <property type="entry name" value="T4SS_pilin"/>
    <property type="match status" value="1"/>
</dbReference>